<reference evidence="2" key="1">
    <citation type="submission" date="2008-04" db="EMBL/GenBank/DDBJ databases">
        <title>Draft genome sequence of Providencia stuartii (ATCC 25827).</title>
        <authorList>
            <person name="Sudarsanam P."/>
            <person name="Ley R."/>
            <person name="Guruge J."/>
            <person name="Turnbaugh P.J."/>
            <person name="Mahowald M."/>
            <person name="Liep D."/>
            <person name="Gordon J."/>
        </authorList>
    </citation>
    <scope>NUCLEOTIDE SEQUENCE [LARGE SCALE GENOMIC DNA]</scope>
    <source>
        <strain evidence="2">ATCC 25827</strain>
    </source>
</reference>
<sequence>MDRYYHNETGSPLEAYFEQGDFAFDVGKNDLGTTIWHLVRQGKRID</sequence>
<comment type="caution">
    <text evidence="1">The sequence shown here is derived from an EMBL/GenBank/DDBJ whole genome shotgun (WGS) entry which is preliminary data.</text>
</comment>
<dbReference type="Proteomes" id="UP000004506">
    <property type="component" value="Unassembled WGS sequence"/>
</dbReference>
<accession>A0AA86YPN7</accession>
<dbReference type="AlphaFoldDB" id="A0AA86YPN7"/>
<reference evidence="2" key="2">
    <citation type="submission" date="2008-04" db="EMBL/GenBank/DDBJ databases">
        <title>Draft genome sequence of Providencia stuartii(ATCC 25827).</title>
        <authorList>
            <person name="Sudarsanam P."/>
            <person name="Ley R."/>
            <person name="Guruge J."/>
            <person name="Turnbaugh P.J."/>
            <person name="Mahowald M."/>
            <person name="Liep D."/>
            <person name="Gordon J."/>
        </authorList>
    </citation>
    <scope>NUCLEOTIDE SEQUENCE [LARGE SCALE GENOMIC DNA]</scope>
    <source>
        <strain evidence="2">ATCC 25827</strain>
    </source>
</reference>
<reference evidence="1 2" key="3">
    <citation type="submission" date="2008-05" db="EMBL/GenBank/DDBJ databases">
        <authorList>
            <person name="Fulton L."/>
            <person name="Clifton S."/>
            <person name="Fulton B."/>
            <person name="Xu J."/>
            <person name="Minx P."/>
            <person name="Pepin K.H."/>
            <person name="Johnson M."/>
            <person name="Thiruvilangam P."/>
            <person name="Bhonagiri V."/>
            <person name="Nash W.E."/>
            <person name="Mardis E.R."/>
            <person name="Wilson R.K."/>
        </authorList>
    </citation>
    <scope>NUCLEOTIDE SEQUENCE [LARGE SCALE GENOMIC DNA]</scope>
    <source>
        <strain evidence="1 2">ATCC 25827</strain>
    </source>
</reference>
<evidence type="ECO:0000313" key="2">
    <source>
        <dbReference type="Proteomes" id="UP000004506"/>
    </source>
</evidence>
<protein>
    <submittedName>
        <fullName evidence="1">Uncharacterized protein</fullName>
    </submittedName>
</protein>
<organism evidence="1 2">
    <name type="scientific">Providencia stuartii ATCC 25827</name>
    <dbReference type="NCBI Taxonomy" id="471874"/>
    <lineage>
        <taxon>Bacteria</taxon>
        <taxon>Pseudomonadati</taxon>
        <taxon>Pseudomonadota</taxon>
        <taxon>Gammaproteobacteria</taxon>
        <taxon>Enterobacterales</taxon>
        <taxon>Morganellaceae</taxon>
        <taxon>Providencia</taxon>
    </lineage>
</organism>
<gene>
    <name evidence="1" type="ORF">PROSTU_04068</name>
</gene>
<evidence type="ECO:0000313" key="1">
    <source>
        <dbReference type="EMBL" id="EDU58016.1"/>
    </source>
</evidence>
<name>A0AA86YPN7_PROST</name>
<proteinExistence type="predicted"/>
<dbReference type="EMBL" id="ABJD02000103">
    <property type="protein sequence ID" value="EDU58016.1"/>
    <property type="molecule type" value="Genomic_DNA"/>
</dbReference>